<name>A0A5C8PCS5_9HYPH</name>
<protein>
    <submittedName>
        <fullName evidence="10">M23 family peptidase</fullName>
    </submittedName>
</protein>
<keyword evidence="4" id="KW-0378">Hydrolase</keyword>
<feature type="region of interest" description="Disordered" evidence="7">
    <location>
        <begin position="84"/>
        <end position="166"/>
    </location>
</feature>
<feature type="transmembrane region" description="Helical" evidence="8">
    <location>
        <begin position="61"/>
        <end position="79"/>
    </location>
</feature>
<reference evidence="10 11" key="1">
    <citation type="submission" date="2019-06" db="EMBL/GenBank/DDBJ databases">
        <title>New taxonomy in bacterial strain CC-CFT640, isolated from vineyard.</title>
        <authorList>
            <person name="Lin S.-Y."/>
            <person name="Tsai C.-F."/>
            <person name="Young C.-C."/>
        </authorList>
    </citation>
    <scope>NUCLEOTIDE SEQUENCE [LARGE SCALE GENOMIC DNA]</scope>
    <source>
        <strain evidence="10 11">CC-CFT640</strain>
    </source>
</reference>
<evidence type="ECO:0000256" key="7">
    <source>
        <dbReference type="SAM" id="MobiDB-lite"/>
    </source>
</evidence>
<evidence type="ECO:0000313" key="10">
    <source>
        <dbReference type="EMBL" id="TXL70897.1"/>
    </source>
</evidence>
<proteinExistence type="predicted"/>
<evidence type="ECO:0000256" key="6">
    <source>
        <dbReference type="ARBA" id="ARBA00023049"/>
    </source>
</evidence>
<dbReference type="InterPro" id="IPR011055">
    <property type="entry name" value="Dup_hybrid_motif"/>
</dbReference>
<comment type="cofactor">
    <cofactor evidence="1">
        <name>Zn(2+)</name>
        <dbReference type="ChEBI" id="CHEBI:29105"/>
    </cofactor>
</comment>
<feature type="compositionally biased region" description="Low complexity" evidence="7">
    <location>
        <begin position="94"/>
        <end position="115"/>
    </location>
</feature>
<sequence length="535" mass="56024">MLDQPDRSENPSIPPISSAPDAASAAAPDAAAAAAPAETAPPPTLVPIAPPARAIPAWMKLGAGLAGAGLLAAIGWIIVGQDPAAPTRSPDDAPPTQAAGTQAATPRAPAPTEAPDIAGMPQPETVDLPPIVHADAAPSAGTPQAADAAPPRDDDGDKPEPMDRYEATVRVEKGDTLESILRDMDFAPEEIRKAVAALKPVLKGARLPVGETLTLQVQAPQDNDGKPTLQALVIRPEARREITLERDADGAYSATQRTFEVVAKLVRATGVVKGSLRGSADAARIPPSVRAEMLRAFSWDVNFQYDVKGGDRFAVLIEQSYTTDGRLVGPGRVLWAQITTGGGKNTFNIYRFKPGRGAEFFYYGNGQSVVKSLLRTPMGLNRLSSGFGMRSHPILGFTAMHSGVDFAAPYGTPILAAGAGTVAQAGPYAGYGNYVKIDHGGGIATAYGHMARYAPGIRPGARVHQGQVVGFVGSTGMSTGPHLHYELHQKGRPVNPLTARASQRTGLAGKNLERFRALVARTDRARDGAELIATR</sequence>
<keyword evidence="6" id="KW-0482">Metalloprotease</keyword>
<keyword evidence="8" id="KW-0472">Membrane</keyword>
<dbReference type="GO" id="GO:0004222">
    <property type="term" value="F:metalloendopeptidase activity"/>
    <property type="evidence" value="ECO:0007669"/>
    <property type="project" value="TreeGrafter"/>
</dbReference>
<feature type="compositionally biased region" description="Low complexity" evidence="7">
    <location>
        <begin position="15"/>
        <end position="38"/>
    </location>
</feature>
<evidence type="ECO:0000256" key="4">
    <source>
        <dbReference type="ARBA" id="ARBA00022801"/>
    </source>
</evidence>
<evidence type="ECO:0000256" key="1">
    <source>
        <dbReference type="ARBA" id="ARBA00001947"/>
    </source>
</evidence>
<dbReference type="Pfam" id="PF01551">
    <property type="entry name" value="Peptidase_M23"/>
    <property type="match status" value="1"/>
</dbReference>
<evidence type="ECO:0000259" key="9">
    <source>
        <dbReference type="Pfam" id="PF01551"/>
    </source>
</evidence>
<evidence type="ECO:0000256" key="2">
    <source>
        <dbReference type="ARBA" id="ARBA00022670"/>
    </source>
</evidence>
<accession>A0A5C8PCS5</accession>
<dbReference type="EMBL" id="VDUZ01000051">
    <property type="protein sequence ID" value="TXL70897.1"/>
    <property type="molecule type" value="Genomic_DNA"/>
</dbReference>
<dbReference type="GO" id="GO:0006508">
    <property type="term" value="P:proteolysis"/>
    <property type="evidence" value="ECO:0007669"/>
    <property type="project" value="UniProtKB-KW"/>
</dbReference>
<dbReference type="RefSeq" id="WP_147851122.1">
    <property type="nucleotide sequence ID" value="NZ_VDUZ01000051.1"/>
</dbReference>
<dbReference type="SUPFAM" id="SSF51261">
    <property type="entry name" value="Duplicated hybrid motif"/>
    <property type="match status" value="1"/>
</dbReference>
<evidence type="ECO:0000256" key="3">
    <source>
        <dbReference type="ARBA" id="ARBA00022723"/>
    </source>
</evidence>
<keyword evidence="3" id="KW-0479">Metal-binding</keyword>
<dbReference type="OrthoDB" id="9805070at2"/>
<keyword evidence="11" id="KW-1185">Reference proteome</keyword>
<dbReference type="PANTHER" id="PTHR21666:SF288">
    <property type="entry name" value="CELL DIVISION PROTEIN YTFB"/>
    <property type="match status" value="1"/>
</dbReference>
<dbReference type="Gene3D" id="2.70.70.10">
    <property type="entry name" value="Glucose Permease (Domain IIA)"/>
    <property type="match status" value="1"/>
</dbReference>
<keyword evidence="8" id="KW-0812">Transmembrane</keyword>
<gene>
    <name evidence="10" type="ORF">FHP25_32225</name>
</gene>
<comment type="caution">
    <text evidence="10">The sequence shown here is derived from an EMBL/GenBank/DDBJ whole genome shotgun (WGS) entry which is preliminary data.</text>
</comment>
<dbReference type="InterPro" id="IPR050570">
    <property type="entry name" value="Cell_wall_metabolism_enzyme"/>
</dbReference>
<dbReference type="InterPro" id="IPR016047">
    <property type="entry name" value="M23ase_b-sheet_dom"/>
</dbReference>
<dbReference type="PANTHER" id="PTHR21666">
    <property type="entry name" value="PEPTIDASE-RELATED"/>
    <property type="match status" value="1"/>
</dbReference>
<evidence type="ECO:0000256" key="8">
    <source>
        <dbReference type="SAM" id="Phobius"/>
    </source>
</evidence>
<dbReference type="AlphaFoldDB" id="A0A5C8PCS5"/>
<feature type="compositionally biased region" description="Basic and acidic residues" evidence="7">
    <location>
        <begin position="150"/>
        <end position="166"/>
    </location>
</feature>
<keyword evidence="8" id="KW-1133">Transmembrane helix</keyword>
<keyword evidence="2" id="KW-0645">Protease</keyword>
<dbReference type="Proteomes" id="UP000321638">
    <property type="component" value="Unassembled WGS sequence"/>
</dbReference>
<dbReference type="GO" id="GO:0046872">
    <property type="term" value="F:metal ion binding"/>
    <property type="evidence" value="ECO:0007669"/>
    <property type="project" value="UniProtKB-KW"/>
</dbReference>
<feature type="domain" description="M23ase beta-sheet core" evidence="9">
    <location>
        <begin position="400"/>
        <end position="496"/>
    </location>
</feature>
<evidence type="ECO:0000313" key="11">
    <source>
        <dbReference type="Proteomes" id="UP000321638"/>
    </source>
</evidence>
<dbReference type="Gene3D" id="3.10.450.350">
    <property type="match status" value="2"/>
</dbReference>
<organism evidence="10 11">
    <name type="scientific">Vineibacter terrae</name>
    <dbReference type="NCBI Taxonomy" id="2586908"/>
    <lineage>
        <taxon>Bacteria</taxon>
        <taxon>Pseudomonadati</taxon>
        <taxon>Pseudomonadota</taxon>
        <taxon>Alphaproteobacteria</taxon>
        <taxon>Hyphomicrobiales</taxon>
        <taxon>Vineibacter</taxon>
    </lineage>
</organism>
<keyword evidence="5" id="KW-0862">Zinc</keyword>
<dbReference type="CDD" id="cd12797">
    <property type="entry name" value="M23_peptidase"/>
    <property type="match status" value="1"/>
</dbReference>
<feature type="region of interest" description="Disordered" evidence="7">
    <location>
        <begin position="1"/>
        <end position="42"/>
    </location>
</feature>
<evidence type="ECO:0000256" key="5">
    <source>
        <dbReference type="ARBA" id="ARBA00022833"/>
    </source>
</evidence>